<accession>U1PE01</accession>
<evidence type="ECO:0000313" key="2">
    <source>
        <dbReference type="Proteomes" id="UP000030649"/>
    </source>
</evidence>
<organism evidence="1 2">
    <name type="scientific">Haloquadratum walsbyi J07HQW1</name>
    <dbReference type="NCBI Taxonomy" id="1238424"/>
    <lineage>
        <taxon>Archaea</taxon>
        <taxon>Methanobacteriati</taxon>
        <taxon>Methanobacteriota</taxon>
        <taxon>Stenosarchaea group</taxon>
        <taxon>Halobacteria</taxon>
        <taxon>Halobacteriales</taxon>
        <taxon>Haloferacaceae</taxon>
        <taxon>Haloquadratum</taxon>
    </lineage>
</organism>
<gene>
    <name evidence="1" type="ORF">J07HQW1_00340</name>
</gene>
<proteinExistence type="predicted"/>
<dbReference type="HOGENOM" id="CLU_3130786_0_0_2"/>
<dbReference type="EMBL" id="KE356560">
    <property type="protein sequence ID" value="ERG90321.1"/>
    <property type="molecule type" value="Genomic_DNA"/>
</dbReference>
<reference evidence="1 2" key="1">
    <citation type="journal article" date="2013" name="PLoS ONE">
        <title>Assembly-driven community genomics of a hypersaline microbial ecosystem.</title>
        <authorList>
            <person name="Podell S."/>
            <person name="Ugalde J.A."/>
            <person name="Narasingarao P."/>
            <person name="Banfield J.F."/>
            <person name="Heidelberg K.B."/>
            <person name="Allen E.E."/>
        </authorList>
    </citation>
    <scope>NUCLEOTIDE SEQUENCE [LARGE SCALE GENOMIC DNA]</scope>
    <source>
        <strain evidence="2">J07HQW1</strain>
    </source>
</reference>
<protein>
    <submittedName>
        <fullName evidence="1">Uncharacterized protein</fullName>
    </submittedName>
</protein>
<name>U1PE01_9EURY</name>
<dbReference type="AlphaFoldDB" id="U1PE01"/>
<evidence type="ECO:0000313" key="1">
    <source>
        <dbReference type="EMBL" id="ERG90321.1"/>
    </source>
</evidence>
<dbReference type="Proteomes" id="UP000030649">
    <property type="component" value="Unassembled WGS sequence"/>
</dbReference>
<sequence>MQFRQVRAERTPIDRYMAELWIPYHRELGEIINSEGLSASFDREDEIEW</sequence>